<organism evidence="1 2">
    <name type="scientific">Meloidogyne enterolobii</name>
    <name type="common">Root-knot nematode worm</name>
    <name type="synonym">Meloidogyne mayaguensis</name>
    <dbReference type="NCBI Taxonomy" id="390850"/>
    <lineage>
        <taxon>Eukaryota</taxon>
        <taxon>Metazoa</taxon>
        <taxon>Ecdysozoa</taxon>
        <taxon>Nematoda</taxon>
        <taxon>Chromadorea</taxon>
        <taxon>Rhabditida</taxon>
        <taxon>Tylenchina</taxon>
        <taxon>Tylenchomorpha</taxon>
        <taxon>Tylenchoidea</taxon>
        <taxon>Meloidogynidae</taxon>
        <taxon>Meloidogyninae</taxon>
        <taxon>Meloidogyne</taxon>
    </lineage>
</organism>
<evidence type="ECO:0000313" key="1">
    <source>
        <dbReference type="EMBL" id="CAD2174468.1"/>
    </source>
</evidence>
<evidence type="ECO:0000313" key="2">
    <source>
        <dbReference type="Proteomes" id="UP000580250"/>
    </source>
</evidence>
<proteinExistence type="predicted"/>
<dbReference type="Proteomes" id="UP000580250">
    <property type="component" value="Unassembled WGS sequence"/>
</dbReference>
<protein>
    <submittedName>
        <fullName evidence="1">Uncharacterized protein</fullName>
    </submittedName>
</protein>
<dbReference type="EMBL" id="CAJEWN010000236">
    <property type="protein sequence ID" value="CAD2174468.1"/>
    <property type="molecule type" value="Genomic_DNA"/>
</dbReference>
<comment type="caution">
    <text evidence="1">The sequence shown here is derived from an EMBL/GenBank/DDBJ whole genome shotgun (WGS) entry which is preliminary data.</text>
</comment>
<name>A0A6V7VJ90_MELEN</name>
<sequence length="58" mass="6629">MLASWIFSLSFSSLHIPAIYISVSSTQEGKCQSIHTTKLVLQLFSLIFLFHHKALLFF</sequence>
<gene>
    <name evidence="1" type="ORF">MENT_LOCUS26130</name>
</gene>
<dbReference type="AlphaFoldDB" id="A0A6V7VJ90"/>
<reference evidence="1 2" key="1">
    <citation type="submission" date="2020-08" db="EMBL/GenBank/DDBJ databases">
        <authorList>
            <person name="Koutsovoulos G."/>
            <person name="Danchin GJ E."/>
        </authorList>
    </citation>
    <scope>NUCLEOTIDE SEQUENCE [LARGE SCALE GENOMIC DNA]</scope>
</reference>
<accession>A0A6V7VJ90</accession>